<evidence type="ECO:0000256" key="1">
    <source>
        <dbReference type="SAM" id="MobiDB-lite"/>
    </source>
</evidence>
<organism evidence="4 5">
    <name type="scientific">Trichomonas vaginalis (strain ATCC PRA-98 / G3)</name>
    <dbReference type="NCBI Taxonomy" id="412133"/>
    <lineage>
        <taxon>Eukaryota</taxon>
        <taxon>Metamonada</taxon>
        <taxon>Parabasalia</taxon>
        <taxon>Trichomonadida</taxon>
        <taxon>Trichomonadidae</taxon>
        <taxon>Trichomonas</taxon>
    </lineage>
</organism>
<dbReference type="AlphaFoldDB" id="A2EQU5"/>
<feature type="transmembrane region" description="Helical" evidence="2">
    <location>
        <begin position="94"/>
        <end position="117"/>
    </location>
</feature>
<reference evidence="4" key="2">
    <citation type="journal article" date="2007" name="Science">
        <title>Draft genome sequence of the sexually transmitted pathogen Trichomonas vaginalis.</title>
        <authorList>
            <person name="Carlton J.M."/>
            <person name="Hirt R.P."/>
            <person name="Silva J.C."/>
            <person name="Delcher A.L."/>
            <person name="Schatz M."/>
            <person name="Zhao Q."/>
            <person name="Wortman J.R."/>
            <person name="Bidwell S.L."/>
            <person name="Alsmark U.C.M."/>
            <person name="Besteiro S."/>
            <person name="Sicheritz-Ponten T."/>
            <person name="Noel C.J."/>
            <person name="Dacks J.B."/>
            <person name="Foster P.G."/>
            <person name="Simillion C."/>
            <person name="Van de Peer Y."/>
            <person name="Miranda-Saavedra D."/>
            <person name="Barton G.J."/>
            <person name="Westrop G.D."/>
            <person name="Mueller S."/>
            <person name="Dessi D."/>
            <person name="Fiori P.L."/>
            <person name="Ren Q."/>
            <person name="Paulsen I."/>
            <person name="Zhang H."/>
            <person name="Bastida-Corcuera F.D."/>
            <person name="Simoes-Barbosa A."/>
            <person name="Brown M.T."/>
            <person name="Hayes R.D."/>
            <person name="Mukherjee M."/>
            <person name="Okumura C.Y."/>
            <person name="Schneider R."/>
            <person name="Smith A.J."/>
            <person name="Vanacova S."/>
            <person name="Villalvazo M."/>
            <person name="Haas B.J."/>
            <person name="Pertea M."/>
            <person name="Feldblyum T.V."/>
            <person name="Utterback T.R."/>
            <person name="Shu C.L."/>
            <person name="Osoegawa K."/>
            <person name="de Jong P.J."/>
            <person name="Hrdy I."/>
            <person name="Horvathova L."/>
            <person name="Zubacova Z."/>
            <person name="Dolezal P."/>
            <person name="Malik S.B."/>
            <person name="Logsdon J.M. Jr."/>
            <person name="Henze K."/>
            <person name="Gupta A."/>
            <person name="Wang C.C."/>
            <person name="Dunne R.L."/>
            <person name="Upcroft J.A."/>
            <person name="Upcroft P."/>
            <person name="White O."/>
            <person name="Salzberg S.L."/>
            <person name="Tang P."/>
            <person name="Chiu C.-H."/>
            <person name="Lee Y.-S."/>
            <person name="Embley T.M."/>
            <person name="Coombs G.H."/>
            <person name="Mottram J.C."/>
            <person name="Tachezy J."/>
            <person name="Fraser-Liggett C.M."/>
            <person name="Johnson P.J."/>
        </authorList>
    </citation>
    <scope>NUCLEOTIDE SEQUENCE [LARGE SCALE GENOMIC DNA]</scope>
    <source>
        <strain evidence="4">G3</strain>
    </source>
</reference>
<feature type="compositionally biased region" description="Basic and acidic residues" evidence="1">
    <location>
        <begin position="397"/>
        <end position="407"/>
    </location>
</feature>
<feature type="transmembrane region" description="Helical" evidence="2">
    <location>
        <begin position="62"/>
        <end position="82"/>
    </location>
</feature>
<keyword evidence="2" id="KW-0812">Transmembrane</keyword>
<evidence type="ECO:0000313" key="5">
    <source>
        <dbReference type="Proteomes" id="UP000001542"/>
    </source>
</evidence>
<dbReference type="VEuPathDB" id="TrichDB:TVAGG3_0243700"/>
<feature type="transmembrane region" description="Helical" evidence="2">
    <location>
        <begin position="123"/>
        <end position="141"/>
    </location>
</feature>
<evidence type="ECO:0000256" key="2">
    <source>
        <dbReference type="SAM" id="Phobius"/>
    </source>
</evidence>
<keyword evidence="5" id="KW-1185">Reference proteome</keyword>
<feature type="chain" id="PRO_5002643495" evidence="3">
    <location>
        <begin position="17"/>
        <end position="428"/>
    </location>
</feature>
<protein>
    <submittedName>
        <fullName evidence="4">Uncharacterized protein</fullName>
    </submittedName>
</protein>
<keyword evidence="2" id="KW-1133">Transmembrane helix</keyword>
<feature type="signal peptide" evidence="3">
    <location>
        <begin position="1"/>
        <end position="16"/>
    </location>
</feature>
<sequence length="428" mass="48575">MFFALLLNTLAAKCNESSLDPGFICCEDNPCQGHCIKLNDSDVNSESKCITEAQYQICYAGYIYPVFMAICCIPTIIFWILSCFSKTNVPSCTWITNIFLNICFCAVIQSIPCIVLIPGTPAPMAFLIVGLALFMSIYPIARVSPCSGGPECCSVDNFSDAYKENYMADYASSRVVVDSCSCCCECCVPKPYDPFNPKQELCCGVDEDKAENTCDCIRYIREARSSRVTKEELQVIIDENAIIPPTPKSAGIAFFRTKEGYHVVQKEFEPIQYGSWQENRVRENISKDKIIYKCNARYIYNENMRQEIERANAAALEKVKGVSTYETSYDQFEFNGMTKRAIYGNNCVFDVFSTCCYRFFYEFLFMCGYNGISDYFWNRNAQRIVFKSTKEISMDDSLRAKSGERDQANSNDNIDDSAKEEEIHQSLV</sequence>
<dbReference type="InParanoid" id="A2EQU5"/>
<feature type="compositionally biased region" description="Basic and acidic residues" evidence="1">
    <location>
        <begin position="416"/>
        <end position="428"/>
    </location>
</feature>
<gene>
    <name evidence="4" type="ORF">TVAG_290610</name>
</gene>
<accession>A2EQU5</accession>
<feature type="region of interest" description="Disordered" evidence="1">
    <location>
        <begin position="397"/>
        <end position="428"/>
    </location>
</feature>
<proteinExistence type="predicted"/>
<dbReference type="EMBL" id="DS113460">
    <property type="protein sequence ID" value="EAY04991.1"/>
    <property type="molecule type" value="Genomic_DNA"/>
</dbReference>
<evidence type="ECO:0000256" key="3">
    <source>
        <dbReference type="SAM" id="SignalP"/>
    </source>
</evidence>
<dbReference type="VEuPathDB" id="TrichDB:TVAG_290610"/>
<keyword evidence="3" id="KW-0732">Signal</keyword>
<dbReference type="Proteomes" id="UP000001542">
    <property type="component" value="Unassembled WGS sequence"/>
</dbReference>
<keyword evidence="2" id="KW-0472">Membrane</keyword>
<evidence type="ECO:0000313" key="4">
    <source>
        <dbReference type="EMBL" id="EAY04991.1"/>
    </source>
</evidence>
<dbReference type="RefSeq" id="XP_001317214.1">
    <property type="nucleotide sequence ID" value="XM_001317179.1"/>
</dbReference>
<reference evidence="4" key="1">
    <citation type="submission" date="2006-10" db="EMBL/GenBank/DDBJ databases">
        <authorList>
            <person name="Amadeo P."/>
            <person name="Zhao Q."/>
            <person name="Wortman J."/>
            <person name="Fraser-Liggett C."/>
            <person name="Carlton J."/>
        </authorList>
    </citation>
    <scope>NUCLEOTIDE SEQUENCE</scope>
    <source>
        <strain evidence="4">G3</strain>
    </source>
</reference>
<dbReference type="KEGG" id="tva:4762856"/>
<name>A2EQU5_TRIV3</name>